<gene>
    <name evidence="13 14 15 16" type="primary">ZWILCH</name>
</gene>
<evidence type="ECO:0000256" key="5">
    <source>
        <dbReference type="ARBA" id="ARBA00022776"/>
    </source>
</evidence>
<dbReference type="AlphaFoldDB" id="A0A6P8P5D4"/>
<protein>
    <recommendedName>
        <fullName evidence="11">Protein zwilch</fullName>
    </recommendedName>
</protein>
<dbReference type="RefSeq" id="XP_033776125.1">
    <property type="nucleotide sequence ID" value="XM_033920234.1"/>
</dbReference>
<dbReference type="Gene3D" id="2.20.25.230">
    <property type="match status" value="1"/>
</dbReference>
<name>A0A6P8P5D4_GEOSA</name>
<dbReference type="GO" id="GO:0051301">
    <property type="term" value="P:cell division"/>
    <property type="evidence" value="ECO:0007669"/>
    <property type="project" value="UniProtKB-UniRule"/>
</dbReference>
<keyword evidence="4 11" id="KW-0132">Cell division</keyword>
<evidence type="ECO:0000313" key="12">
    <source>
        <dbReference type="Proteomes" id="UP000515159"/>
    </source>
</evidence>
<dbReference type="FunFam" id="1.20.58.730:FF:000001">
    <property type="entry name" value="Protein zwilch homolog"/>
    <property type="match status" value="1"/>
</dbReference>
<keyword evidence="5 11" id="KW-0498">Mitosis</keyword>
<evidence type="ECO:0000256" key="7">
    <source>
        <dbReference type="ARBA" id="ARBA00023306"/>
    </source>
</evidence>
<dbReference type="FunFam" id="1.10.287.1880:FF:000001">
    <property type="entry name" value="Protein zwilch homolog"/>
    <property type="match status" value="1"/>
</dbReference>
<sequence>MCKTRHQAAVDWRAFLQRIYNEGGTPSVPFIYENDLQVQLIRKGDDNPLESFWNENDMAFIVEKRPFRTEGDGTLDELQTDGSLDESQKDESFVFEGLYQEQTGAIALPVTKARQLLSIYTLAHNPNMTQLSEGGPVAVLPPLWVRCDSLDPEGICWLGAEPIKASNNITGMNLHTVTSKGPVAGKTIENLGDLIKIHKGRHSSAIATKGSAQYNLYESATVENSIIESESKVYVDFTWHNVDKILQTPPLTSAATLNIQLEPGDPQSPVYQVYKELDFLLVLVESLKTGMTEWPETLESRTAVELVQELLNDLKNKLNGIGVATKKEVEKVQSDVAVVDFSIQSFLTLSLRGDLDFAEQLWCSMRKSVSSYQDIVDCFTLLIQSLKHGDVQPWIHRGSSSSLSKLIQQSYYGHMESVSLSGLAPIHMLIEIGLEKMKRDYINCFIGQELATLNYLEYFISSSVDLQEQVHRVQKLHHILEIVASCNAFLNLKHENLYPLTQHCLKYYKENPWNMQHVFQLPIRPSFIHEFYQNSHPQMWKVEISSGHGPKEVKTVWQVTTKPPVPHAIFADSDLPLETTVIGSGEEALYFITMVSCSLVHFI</sequence>
<keyword evidence="7 11" id="KW-0131">Cell cycle</keyword>
<dbReference type="PANTHER" id="PTHR15995:SF1">
    <property type="entry name" value="PROTEIN ZWILCH HOMOLOG"/>
    <property type="match status" value="1"/>
</dbReference>
<evidence type="ECO:0000256" key="11">
    <source>
        <dbReference type="RuleBase" id="RU369076"/>
    </source>
</evidence>
<comment type="function">
    <text evidence="9">Essential component of the mitotic checkpoint, which prevents cells from prematurely exiting mitosis. Required for the assembly of the dynein-dynactin and mad1-mad2 complexes onto kinetochores.</text>
</comment>
<evidence type="ECO:0000256" key="8">
    <source>
        <dbReference type="ARBA" id="ARBA00023328"/>
    </source>
</evidence>
<evidence type="ECO:0000256" key="10">
    <source>
        <dbReference type="ARBA" id="ARBA00064674"/>
    </source>
</evidence>
<dbReference type="GO" id="GO:0034501">
    <property type="term" value="P:protein localization to kinetochore"/>
    <property type="evidence" value="ECO:0007669"/>
    <property type="project" value="UniProtKB-UniRule"/>
</dbReference>
<dbReference type="GeneID" id="117348296"/>
<dbReference type="InterPro" id="IPR018630">
    <property type="entry name" value="Zwilch"/>
</dbReference>
<dbReference type="RefSeq" id="XP_033776124.1">
    <property type="nucleotide sequence ID" value="XM_033920233.1"/>
</dbReference>
<dbReference type="OrthoDB" id="5556307at2759"/>
<accession>A0A6P8P5D4</accession>
<dbReference type="Gene3D" id="6.20.270.10">
    <property type="match status" value="1"/>
</dbReference>
<evidence type="ECO:0000256" key="9">
    <source>
        <dbReference type="ARBA" id="ARBA00054988"/>
    </source>
</evidence>
<evidence type="ECO:0000256" key="3">
    <source>
        <dbReference type="ARBA" id="ARBA00022454"/>
    </source>
</evidence>
<dbReference type="Gene3D" id="1.10.287.1880">
    <property type="match status" value="1"/>
</dbReference>
<dbReference type="GO" id="GO:0007094">
    <property type="term" value="P:mitotic spindle assembly checkpoint signaling"/>
    <property type="evidence" value="ECO:0007669"/>
    <property type="project" value="UniProtKB-UniRule"/>
</dbReference>
<evidence type="ECO:0000256" key="2">
    <source>
        <dbReference type="ARBA" id="ARBA00009062"/>
    </source>
</evidence>
<comment type="similarity">
    <text evidence="2 11">Belongs to the ZWILCH family.</text>
</comment>
<dbReference type="RefSeq" id="XP_033776127.1">
    <property type="nucleotide sequence ID" value="XM_033920236.1"/>
</dbReference>
<dbReference type="GO" id="GO:1990423">
    <property type="term" value="C:RZZ complex"/>
    <property type="evidence" value="ECO:0007669"/>
    <property type="project" value="UniProtKB-UniRule"/>
</dbReference>
<evidence type="ECO:0000313" key="16">
    <source>
        <dbReference type="RefSeq" id="XP_033776127.1"/>
    </source>
</evidence>
<dbReference type="KEGG" id="gsh:117348296"/>
<keyword evidence="6 11" id="KW-0995">Kinetochore</keyword>
<comment type="subcellular location">
    <subcellularLocation>
        <location evidence="1 11">Chromosome</location>
        <location evidence="1 11">Centromere</location>
        <location evidence="1 11">Kinetochore</location>
    </subcellularLocation>
</comment>
<dbReference type="RefSeq" id="XP_033776123.1">
    <property type="nucleotide sequence ID" value="XM_033920232.1"/>
</dbReference>
<evidence type="ECO:0000313" key="13">
    <source>
        <dbReference type="RefSeq" id="XP_033776123.1"/>
    </source>
</evidence>
<evidence type="ECO:0000256" key="6">
    <source>
        <dbReference type="ARBA" id="ARBA00022838"/>
    </source>
</evidence>
<dbReference type="PANTHER" id="PTHR15995">
    <property type="entry name" value="PROTEIN ZWILCH HOMOLOG"/>
    <property type="match status" value="1"/>
</dbReference>
<dbReference type="Gene3D" id="6.10.140.520">
    <property type="match status" value="1"/>
</dbReference>
<reference evidence="13 14" key="1">
    <citation type="submission" date="2025-04" db="UniProtKB">
        <authorList>
            <consortium name="RefSeq"/>
        </authorList>
    </citation>
    <scope>IDENTIFICATION</scope>
</reference>
<dbReference type="Proteomes" id="UP000515159">
    <property type="component" value="Chromosome 14"/>
</dbReference>
<keyword evidence="12" id="KW-1185">Reference proteome</keyword>
<evidence type="ECO:0000256" key="4">
    <source>
        <dbReference type="ARBA" id="ARBA00022618"/>
    </source>
</evidence>
<evidence type="ECO:0000313" key="14">
    <source>
        <dbReference type="RefSeq" id="XP_033776124.1"/>
    </source>
</evidence>
<keyword evidence="3 11" id="KW-0158">Chromosome</keyword>
<comment type="function">
    <text evidence="11">Essential component of the mitotic checkpoint, which prevents cells from prematurely exiting mitosis. Required for the assembly of the dynein-dynactin and MAD1-MAD2 complexes onto kinetochores. Its function related to the spindle assembly machinery is proposed to depend on its association in the mitotic RZZ complex.</text>
</comment>
<comment type="subunit">
    <text evidence="10">Component of the RZZ complex composed of kntc1/rod, zw10 and zwilch.</text>
</comment>
<evidence type="ECO:0000313" key="15">
    <source>
        <dbReference type="RefSeq" id="XP_033776125.1"/>
    </source>
</evidence>
<organism evidence="12 15">
    <name type="scientific">Geotrypetes seraphini</name>
    <name type="common">Gaboon caecilian</name>
    <name type="synonym">Caecilia seraphini</name>
    <dbReference type="NCBI Taxonomy" id="260995"/>
    <lineage>
        <taxon>Eukaryota</taxon>
        <taxon>Metazoa</taxon>
        <taxon>Chordata</taxon>
        <taxon>Craniata</taxon>
        <taxon>Vertebrata</taxon>
        <taxon>Euteleostomi</taxon>
        <taxon>Amphibia</taxon>
        <taxon>Gymnophiona</taxon>
        <taxon>Geotrypetes</taxon>
    </lineage>
</organism>
<dbReference type="Gene3D" id="1.20.58.730">
    <property type="match status" value="1"/>
</dbReference>
<dbReference type="Pfam" id="PF09817">
    <property type="entry name" value="Zwilch"/>
    <property type="match status" value="1"/>
</dbReference>
<keyword evidence="8 11" id="KW-0137">Centromere</keyword>
<evidence type="ECO:0000256" key="1">
    <source>
        <dbReference type="ARBA" id="ARBA00004629"/>
    </source>
</evidence>
<proteinExistence type="inferred from homology"/>
<dbReference type="CTD" id="55055"/>